<dbReference type="EMBL" id="JAHFVK010000001">
    <property type="protein sequence ID" value="MBT2132736.1"/>
    <property type="molecule type" value="Genomic_DNA"/>
</dbReference>
<proteinExistence type="predicted"/>
<keyword evidence="2" id="KW-1185">Reference proteome</keyword>
<dbReference type="Pfam" id="PF02586">
    <property type="entry name" value="SRAP"/>
    <property type="match status" value="1"/>
</dbReference>
<evidence type="ECO:0000313" key="2">
    <source>
        <dbReference type="Proteomes" id="UP000811255"/>
    </source>
</evidence>
<dbReference type="RefSeq" id="WP_214533806.1">
    <property type="nucleotide sequence ID" value="NZ_JAHFVK010000001.1"/>
</dbReference>
<dbReference type="InterPro" id="IPR003738">
    <property type="entry name" value="SRAP"/>
</dbReference>
<dbReference type="Proteomes" id="UP000811255">
    <property type="component" value="Unassembled WGS sequence"/>
</dbReference>
<dbReference type="SUPFAM" id="SSF143081">
    <property type="entry name" value="BB1717-like"/>
    <property type="match status" value="1"/>
</dbReference>
<evidence type="ECO:0000313" key="1">
    <source>
        <dbReference type="EMBL" id="MBT2132736.1"/>
    </source>
</evidence>
<accession>A0ABS5VZV5</accession>
<sequence>MCNLYRMEKAPDAIVGLARELGREIAFPDGVPNFEPRDVRITERAPIVRTSASGGLELVERRWSWPAPTGKPVFNFRGEGRRFAPAERCVVLTDGFYEFTAPEDPKAKRKDRWLFTWPGHEWFGIAGIVRSDPKVGEAFTLLTCEPGPDIEPYHNRQVVLLSPAACFGWLDAVEPEGTFIQPLLSGSLNVNRA</sequence>
<dbReference type="Gene3D" id="3.90.1680.10">
    <property type="entry name" value="SOS response associated peptidase-like"/>
    <property type="match status" value="1"/>
</dbReference>
<name>A0ABS5VZV5_9SPHN</name>
<gene>
    <name evidence="1" type="ORF">KK137_00185</name>
</gene>
<reference evidence="1 2" key="1">
    <citation type="submission" date="2021-05" db="EMBL/GenBank/DDBJ databases">
        <title>Croceibacterium sp. LX-88 genome sequence.</title>
        <authorList>
            <person name="Luo X."/>
        </authorList>
    </citation>
    <scope>NUCLEOTIDE SEQUENCE [LARGE SCALE GENOMIC DNA]</scope>
    <source>
        <strain evidence="1 2">LX-88</strain>
    </source>
</reference>
<organism evidence="1 2">
    <name type="scientific">Croceibacterium selenioxidans</name>
    <dbReference type="NCBI Taxonomy" id="2838833"/>
    <lineage>
        <taxon>Bacteria</taxon>
        <taxon>Pseudomonadati</taxon>
        <taxon>Pseudomonadota</taxon>
        <taxon>Alphaproteobacteria</taxon>
        <taxon>Sphingomonadales</taxon>
        <taxon>Erythrobacteraceae</taxon>
        <taxon>Croceibacterium</taxon>
    </lineage>
</organism>
<dbReference type="InterPro" id="IPR036590">
    <property type="entry name" value="SRAP-like"/>
</dbReference>
<protein>
    <submittedName>
        <fullName evidence="1">SOS response-associated peptidase family protein</fullName>
    </submittedName>
</protein>
<comment type="caution">
    <text evidence="1">The sequence shown here is derived from an EMBL/GenBank/DDBJ whole genome shotgun (WGS) entry which is preliminary data.</text>
</comment>